<dbReference type="GeneID" id="93372514"/>
<reference evidence="3 4" key="2">
    <citation type="journal article" date="2016" name="Genome Announc.">
        <title>Draft Genome Sequence of Erythromycin- and Oxytetracycline-Sensitive Nocardia seriolae Strain U-1 (NBRC 110359).</title>
        <authorList>
            <person name="Imajoh M."/>
            <person name="Sukeda M."/>
            <person name="Shimizu M."/>
            <person name="Yamane J."/>
            <person name="Ohnishi K."/>
            <person name="Oshima S."/>
        </authorList>
    </citation>
    <scope>NUCLEOTIDE SEQUENCE [LARGE SCALE GENOMIC DNA]</scope>
    <source>
        <strain evidence="3 4">U-1</strain>
    </source>
</reference>
<sequence>MRHGQPSDDELRANFDEVLAEVLTGRGVHTATGLDDDTEDALWAIAEAHPNATPELIAAARQAFAGQLDGSNAERWAEEMDNWFDEREERKAARDQQGPAEQG</sequence>
<reference evidence="2 5" key="3">
    <citation type="submission" date="2016-10" db="EMBL/GenBank/DDBJ databases">
        <title>Genome sequence of Nocardia seriolae strain EM150506, isolated from Anguila japonica.</title>
        <authorList>
            <person name="Han H.-J."/>
        </authorList>
    </citation>
    <scope>NUCLEOTIDE SEQUENCE [LARGE SCALE GENOMIC DNA]</scope>
    <source>
        <strain evidence="2 5">EM150506</strain>
    </source>
</reference>
<reference evidence="4" key="1">
    <citation type="submission" date="2015-07" db="EMBL/GenBank/DDBJ databases">
        <title>Nocardia seriolae U-1 whole genome shotgun sequence.</title>
        <authorList>
            <person name="Imajoh M."/>
            <person name="Fukumoto Y."/>
            <person name="Sukeda M."/>
            <person name="Yamane J."/>
            <person name="Yamasaki K."/>
            <person name="Shimizu M."/>
            <person name="Ohnishi K."/>
            <person name="Oshima S."/>
        </authorList>
    </citation>
    <scope>NUCLEOTIDE SEQUENCE [LARGE SCALE GENOMIC DNA]</scope>
    <source>
        <strain evidence="4">U-1</strain>
    </source>
</reference>
<dbReference type="Proteomes" id="UP000037179">
    <property type="component" value="Unassembled WGS sequence"/>
</dbReference>
<evidence type="ECO:0000313" key="4">
    <source>
        <dbReference type="Proteomes" id="UP000037179"/>
    </source>
</evidence>
<keyword evidence="4" id="KW-1185">Reference proteome</keyword>
<name>A0ABC9Z028_9NOCA</name>
<dbReference type="EMBL" id="CP017839">
    <property type="protein sequence ID" value="APB01566.1"/>
    <property type="molecule type" value="Genomic_DNA"/>
</dbReference>
<feature type="compositionally biased region" description="Basic and acidic residues" evidence="1">
    <location>
        <begin position="84"/>
        <end position="94"/>
    </location>
</feature>
<dbReference type="EMBL" id="BBYQ01000087">
    <property type="protein sequence ID" value="GAP30593.1"/>
    <property type="molecule type" value="Genomic_DNA"/>
</dbReference>
<dbReference type="AlphaFoldDB" id="A0ABC9Z028"/>
<evidence type="ECO:0000256" key="1">
    <source>
        <dbReference type="SAM" id="MobiDB-lite"/>
    </source>
</evidence>
<dbReference type="KEGG" id="nsr:NS506_07546"/>
<protein>
    <submittedName>
        <fullName evidence="3">Uncharacterized protein</fullName>
    </submittedName>
</protein>
<gene>
    <name evidence="2" type="ORF">NS506_07546</name>
    <name evidence="3" type="ORF">NSK11_contig00087-0014</name>
</gene>
<dbReference type="Proteomes" id="UP000180166">
    <property type="component" value="Chromosome"/>
</dbReference>
<feature type="region of interest" description="Disordered" evidence="1">
    <location>
        <begin position="84"/>
        <end position="103"/>
    </location>
</feature>
<accession>A0ABC9Z028</accession>
<dbReference type="RefSeq" id="WP_063865031.1">
    <property type="nucleotide sequence ID" value="NZ_AP017900.1"/>
</dbReference>
<organism evidence="3 4">
    <name type="scientific">Nocardia seriolae</name>
    <dbReference type="NCBI Taxonomy" id="37332"/>
    <lineage>
        <taxon>Bacteria</taxon>
        <taxon>Bacillati</taxon>
        <taxon>Actinomycetota</taxon>
        <taxon>Actinomycetes</taxon>
        <taxon>Mycobacteriales</taxon>
        <taxon>Nocardiaceae</taxon>
        <taxon>Nocardia</taxon>
    </lineage>
</organism>
<evidence type="ECO:0000313" key="2">
    <source>
        <dbReference type="EMBL" id="APB01566.1"/>
    </source>
</evidence>
<proteinExistence type="predicted"/>
<evidence type="ECO:0000313" key="5">
    <source>
        <dbReference type="Proteomes" id="UP000180166"/>
    </source>
</evidence>
<evidence type="ECO:0000313" key="3">
    <source>
        <dbReference type="EMBL" id="GAP30593.1"/>
    </source>
</evidence>